<name>A0A0B6S4S8_BURPL</name>
<organism evidence="4 5">
    <name type="scientific">Burkholderia plantarii</name>
    <dbReference type="NCBI Taxonomy" id="41899"/>
    <lineage>
        <taxon>Bacteria</taxon>
        <taxon>Pseudomonadati</taxon>
        <taxon>Pseudomonadota</taxon>
        <taxon>Betaproteobacteria</taxon>
        <taxon>Burkholderiales</taxon>
        <taxon>Burkholderiaceae</taxon>
        <taxon>Burkholderia</taxon>
    </lineage>
</organism>
<evidence type="ECO:0000259" key="3">
    <source>
        <dbReference type="PROSITE" id="PS51371"/>
    </source>
</evidence>
<dbReference type="RefSeq" id="WP_042627833.1">
    <property type="nucleotide sequence ID" value="NZ_CP002581.1"/>
</dbReference>
<feature type="transmembrane region" description="Helical" evidence="2">
    <location>
        <begin position="163"/>
        <end position="180"/>
    </location>
</feature>
<evidence type="ECO:0000256" key="1">
    <source>
        <dbReference type="PROSITE-ProRule" id="PRU00703"/>
    </source>
</evidence>
<keyword evidence="2" id="KW-0472">Membrane</keyword>
<dbReference type="InterPro" id="IPR007065">
    <property type="entry name" value="HPP"/>
</dbReference>
<dbReference type="HOGENOM" id="CLU_040397_1_1_4"/>
<keyword evidence="1" id="KW-0129">CBS domain</keyword>
<evidence type="ECO:0000313" key="5">
    <source>
        <dbReference type="Proteomes" id="UP000031838"/>
    </source>
</evidence>
<feature type="transmembrane region" description="Helical" evidence="2">
    <location>
        <begin position="12"/>
        <end position="31"/>
    </location>
</feature>
<keyword evidence="2" id="KW-0812">Transmembrane</keyword>
<reference evidence="4 5" key="2">
    <citation type="journal article" date="2016" name="Appl. Microbiol. Biotechnol.">
        <title>Mutations improving production and secretion of extracellular lipase by Burkholderia glumae PG1.</title>
        <authorList>
            <person name="Knapp A."/>
            <person name="Voget S."/>
            <person name="Gao R."/>
            <person name="Zaburannyi N."/>
            <person name="Krysciak D."/>
            <person name="Breuer M."/>
            <person name="Hauer B."/>
            <person name="Streit W.R."/>
            <person name="Muller R."/>
            <person name="Daniel R."/>
            <person name="Jaeger K.E."/>
        </authorList>
    </citation>
    <scope>NUCLEOTIDE SEQUENCE [LARGE SCALE GENOMIC DNA]</scope>
    <source>
        <strain evidence="4 5">PG1</strain>
    </source>
</reference>
<dbReference type="InterPro" id="IPR058581">
    <property type="entry name" value="TM_HPP"/>
</dbReference>
<reference evidence="5" key="1">
    <citation type="submission" date="2011-03" db="EMBL/GenBank/DDBJ databases">
        <authorList>
            <person name="Voget S."/>
            <person name="Streit W.R."/>
            <person name="Jaeger K.E."/>
            <person name="Daniel R."/>
        </authorList>
    </citation>
    <scope>NUCLEOTIDE SEQUENCE [LARGE SCALE GENOMIC DNA]</scope>
    <source>
        <strain evidence="5">PG1</strain>
    </source>
</reference>
<dbReference type="PROSITE" id="PS51371">
    <property type="entry name" value="CBS"/>
    <property type="match status" value="1"/>
</dbReference>
<dbReference type="Proteomes" id="UP000031838">
    <property type="component" value="Chromosome 2"/>
</dbReference>
<gene>
    <name evidence="4" type="ORF">BGL_2c13020</name>
</gene>
<accession>A0A0B6S4S8</accession>
<dbReference type="SMART" id="SM00116">
    <property type="entry name" value="CBS"/>
    <property type="match status" value="2"/>
</dbReference>
<dbReference type="AlphaFoldDB" id="A0A0B6S4S8"/>
<dbReference type="InterPro" id="IPR000644">
    <property type="entry name" value="CBS_dom"/>
</dbReference>
<keyword evidence="2" id="KW-1133">Transmembrane helix</keyword>
<dbReference type="PANTHER" id="PTHR33741">
    <property type="entry name" value="TRANSMEMBRANE PROTEIN DDB_G0269096-RELATED"/>
    <property type="match status" value="1"/>
</dbReference>
<dbReference type="Pfam" id="PF00571">
    <property type="entry name" value="CBS"/>
    <property type="match status" value="2"/>
</dbReference>
<feature type="transmembrane region" description="Helical" evidence="2">
    <location>
        <begin position="140"/>
        <end position="157"/>
    </location>
</feature>
<feature type="domain" description="CBS" evidence="3">
    <location>
        <begin position="328"/>
        <end position="384"/>
    </location>
</feature>
<dbReference type="SUPFAM" id="SSF54631">
    <property type="entry name" value="CBS-domain pair"/>
    <property type="match status" value="1"/>
</dbReference>
<keyword evidence="5" id="KW-1185">Reference proteome</keyword>
<dbReference type="KEGG" id="bgp:BGL_2c13020"/>
<protein>
    <submittedName>
        <fullName evidence="4">CBS domain containing membrane protein</fullName>
    </submittedName>
</protein>
<dbReference type="InterPro" id="IPR046342">
    <property type="entry name" value="CBS_dom_sf"/>
</dbReference>
<evidence type="ECO:0000256" key="2">
    <source>
        <dbReference type="SAM" id="Phobius"/>
    </source>
</evidence>
<dbReference type="PANTHER" id="PTHR33741:SF5">
    <property type="entry name" value="TRANSMEMBRANE PROTEIN DDB_G0269096-RELATED"/>
    <property type="match status" value="1"/>
</dbReference>
<feature type="transmembrane region" description="Helical" evidence="2">
    <location>
        <begin position="38"/>
        <end position="56"/>
    </location>
</feature>
<dbReference type="EMBL" id="CP002581">
    <property type="protein sequence ID" value="AJK49369.1"/>
    <property type="molecule type" value="Genomic_DNA"/>
</dbReference>
<dbReference type="Gene3D" id="3.10.580.10">
    <property type="entry name" value="CBS-domain"/>
    <property type="match status" value="1"/>
</dbReference>
<sequence>MSPLPSHSLLSFAARLRAWLLGFAPAPVVLGSRERLRSCLGALLGIACVGLAMRVLPGIPDAVPLLVAPMGASAVLLFAVPASPLAQPWPLIGGNLVSAVVGVACARWIPSPVAAASLAIACSVGAMLALRCVHPPSGAVALTAVVGGPSVHALGFGFVFEPIALQSAALLAAALGYHALTGHRYPHRAAAPREADRPPARGFSREDLEAVLARRTEWLDVSTDDLDALLRETELHAYARSFGALSCADLVAHPRVGLDAATRVSAALALLDRLRTDALPVVDAARRVLGVVTRARLAPLAAAAQRPAARHASPIVDARHDPPIADAIVAGAPSILSTEPITDLVPLFAEAGEPVIVVVDAGEQVVGLVTQADLIAGLYRGTRERRAA</sequence>
<dbReference type="Pfam" id="PF04982">
    <property type="entry name" value="TM_HPP"/>
    <property type="match status" value="1"/>
</dbReference>
<proteinExistence type="predicted"/>
<feature type="transmembrane region" description="Helical" evidence="2">
    <location>
        <begin position="115"/>
        <end position="133"/>
    </location>
</feature>
<evidence type="ECO:0000313" key="4">
    <source>
        <dbReference type="EMBL" id="AJK49369.1"/>
    </source>
</evidence>